<accession>A0DFH1</accession>
<evidence type="ECO:0000313" key="3">
    <source>
        <dbReference type="Proteomes" id="UP000000600"/>
    </source>
</evidence>
<evidence type="ECO:0000256" key="1">
    <source>
        <dbReference type="SAM" id="MobiDB-lite"/>
    </source>
</evidence>
<dbReference type="InterPro" id="IPR026306">
    <property type="entry name" value="RSBN1/Dpy-2/CEP530"/>
</dbReference>
<feature type="compositionally biased region" description="Pro residues" evidence="1">
    <location>
        <begin position="447"/>
        <end position="478"/>
    </location>
</feature>
<feature type="compositionally biased region" description="Pro residues" evidence="1">
    <location>
        <begin position="431"/>
        <end position="440"/>
    </location>
</feature>
<feature type="region of interest" description="Disordered" evidence="1">
    <location>
        <begin position="397"/>
        <end position="479"/>
    </location>
</feature>
<dbReference type="PANTHER" id="PTHR13354:SF11">
    <property type="entry name" value="LYSINE-SPECIFIC DEMETHYLASE 9"/>
    <property type="match status" value="1"/>
</dbReference>
<dbReference type="Proteomes" id="UP000000600">
    <property type="component" value="Unassembled WGS sequence"/>
</dbReference>
<sequence length="565" mass="63955">MVLVYTSKRLQKYPTLAEGVEFHLASLQDNGNTVLGVFVTNTGVKCVTVDGSTQQSTSVSNSDFEGEWSFVFISHGQGVTGCAVKFFEELPALRSTPASHPTYTSLDFKVGGSIRFSSIVLRKISNLHFNSQRQYNLLVDSCNSPPEVELCELYTDELGDYQFYGFEDTSDEIFEFSTWDAGYAVSGWLKWETLEDQDVWHTVFRLSENADANLDEIKLGDRDLAVFLGSGLVGGVFQFSTYTYSGSGNPNLWDNVQYTNTLGQWHHIYFGYNRLQRMAHFTLYLMEEQLIGANQFYDARHYLVPWRRLYIGNDGLYPAFNGQFYNWRVNRCIGDAARDVVLTPDDIPFGYNPQPLHKLKLLHLLKKNNHIGEKKNKNLFLLHQMQFQNVFPEEEQPYWPEEEEEFVPPAQTFASPEEEQPYWGEEEQEFVPPPVSPPVIPDEIQPEPLPEPEPQPEPEAAPAPSPKPAPGPAPPSEPQVPVVKECEATIDVTKENAADILCAISEYLAQLASGHVPELGINPSRVCFCLQYDDSESNESFMQVEAILKENDAFTINKLVAQRRI</sequence>
<protein>
    <submittedName>
        <fullName evidence="2">Uncharacterized protein</fullName>
    </submittedName>
</protein>
<organism evidence="2 3">
    <name type="scientific">Paramecium tetraurelia</name>
    <dbReference type="NCBI Taxonomy" id="5888"/>
    <lineage>
        <taxon>Eukaryota</taxon>
        <taxon>Sar</taxon>
        <taxon>Alveolata</taxon>
        <taxon>Ciliophora</taxon>
        <taxon>Intramacronucleata</taxon>
        <taxon>Oligohymenophorea</taxon>
        <taxon>Peniculida</taxon>
        <taxon>Parameciidae</taxon>
        <taxon>Paramecium</taxon>
    </lineage>
</organism>
<dbReference type="RefSeq" id="XP_001449185.1">
    <property type="nucleotide sequence ID" value="XM_001449148.1"/>
</dbReference>
<feature type="compositionally biased region" description="Acidic residues" evidence="1">
    <location>
        <begin position="397"/>
        <end position="406"/>
    </location>
</feature>
<gene>
    <name evidence="2" type="ORF">GSPATT00016601001</name>
</gene>
<reference evidence="2 3" key="1">
    <citation type="journal article" date="2006" name="Nature">
        <title>Global trends of whole-genome duplications revealed by the ciliate Paramecium tetraurelia.</title>
        <authorList>
            <consortium name="Genoscope"/>
            <person name="Aury J.-M."/>
            <person name="Jaillon O."/>
            <person name="Duret L."/>
            <person name="Noel B."/>
            <person name="Jubin C."/>
            <person name="Porcel B.M."/>
            <person name="Segurens B."/>
            <person name="Daubin V."/>
            <person name="Anthouard V."/>
            <person name="Aiach N."/>
            <person name="Arnaiz O."/>
            <person name="Billaut A."/>
            <person name="Beisson J."/>
            <person name="Blanc I."/>
            <person name="Bouhouche K."/>
            <person name="Camara F."/>
            <person name="Duharcourt S."/>
            <person name="Guigo R."/>
            <person name="Gogendeau D."/>
            <person name="Katinka M."/>
            <person name="Keller A.-M."/>
            <person name="Kissmehl R."/>
            <person name="Klotz C."/>
            <person name="Koll F."/>
            <person name="Le Moue A."/>
            <person name="Lepere C."/>
            <person name="Malinsky S."/>
            <person name="Nowacki M."/>
            <person name="Nowak J.K."/>
            <person name="Plattner H."/>
            <person name="Poulain J."/>
            <person name="Ruiz F."/>
            <person name="Serrano V."/>
            <person name="Zagulski M."/>
            <person name="Dessen P."/>
            <person name="Betermier M."/>
            <person name="Weissenbach J."/>
            <person name="Scarpelli C."/>
            <person name="Schachter V."/>
            <person name="Sperling L."/>
            <person name="Meyer E."/>
            <person name="Cohen J."/>
            <person name="Wincker P."/>
        </authorList>
    </citation>
    <scope>NUCLEOTIDE SEQUENCE [LARGE SCALE GENOMIC DNA]</scope>
    <source>
        <strain evidence="2 3">Stock d4-2</strain>
    </source>
</reference>
<dbReference type="HOGENOM" id="CLU_482750_0_0_1"/>
<dbReference type="GeneID" id="5034970"/>
<keyword evidence="3" id="KW-1185">Reference proteome</keyword>
<dbReference type="GO" id="GO:0005634">
    <property type="term" value="C:nucleus"/>
    <property type="evidence" value="ECO:0000318"/>
    <property type="project" value="GO_Central"/>
</dbReference>
<name>A0DFH1_PARTE</name>
<dbReference type="KEGG" id="ptm:GSPATT00016601001"/>
<evidence type="ECO:0000313" key="2">
    <source>
        <dbReference type="EMBL" id="CAK81788.1"/>
    </source>
</evidence>
<dbReference type="AlphaFoldDB" id="A0DFH1"/>
<dbReference type="PANTHER" id="PTHR13354">
    <property type="entry name" value="ROUND SPERMATID BASIC PROTEIN 1"/>
    <property type="match status" value="1"/>
</dbReference>
<proteinExistence type="predicted"/>
<dbReference type="EMBL" id="CT868418">
    <property type="protein sequence ID" value="CAK81788.1"/>
    <property type="molecule type" value="Genomic_DNA"/>
</dbReference>
<feature type="compositionally biased region" description="Acidic residues" evidence="1">
    <location>
        <begin position="416"/>
        <end position="429"/>
    </location>
</feature>
<dbReference type="InParanoid" id="A0DFH1"/>